<evidence type="ECO:0000313" key="3">
    <source>
        <dbReference type="Proteomes" id="UP000286848"/>
    </source>
</evidence>
<evidence type="ECO:0000259" key="1">
    <source>
        <dbReference type="SMART" id="SM00829"/>
    </source>
</evidence>
<evidence type="ECO:0000313" key="2">
    <source>
        <dbReference type="EMBL" id="GBG95533.1"/>
    </source>
</evidence>
<dbReference type="Pfam" id="PF13602">
    <property type="entry name" value="ADH_zinc_N_2"/>
    <property type="match status" value="1"/>
</dbReference>
<dbReference type="GO" id="GO:0016491">
    <property type="term" value="F:oxidoreductase activity"/>
    <property type="evidence" value="ECO:0007669"/>
    <property type="project" value="InterPro"/>
</dbReference>
<dbReference type="SUPFAM" id="SSF51735">
    <property type="entry name" value="NAD(P)-binding Rossmann-fold domains"/>
    <property type="match status" value="1"/>
</dbReference>
<dbReference type="InterPro" id="IPR020843">
    <property type="entry name" value="ER"/>
</dbReference>
<dbReference type="AlphaFoldDB" id="A0A401IVG3"/>
<organism evidence="2 3">
    <name type="scientific">Ligilactobacillus salitolerans</name>
    <dbReference type="NCBI Taxonomy" id="1808352"/>
    <lineage>
        <taxon>Bacteria</taxon>
        <taxon>Bacillati</taxon>
        <taxon>Bacillota</taxon>
        <taxon>Bacilli</taxon>
        <taxon>Lactobacillales</taxon>
        <taxon>Lactobacillaceae</taxon>
        <taxon>Ligilactobacillus</taxon>
    </lineage>
</organism>
<dbReference type="PANTHER" id="PTHR11695">
    <property type="entry name" value="ALCOHOL DEHYDROGENASE RELATED"/>
    <property type="match status" value="1"/>
</dbReference>
<dbReference type="RefSeq" id="WP_369692913.1">
    <property type="nucleotide sequence ID" value="NZ_BFFP01000039.1"/>
</dbReference>
<reference evidence="2 3" key="1">
    <citation type="journal article" date="2019" name="Int. J. Syst. Evol. Microbiol.">
        <title>Lactobacillus salitolerans sp. nov., a novel lactic acid bacterium isolated from spent mushroom substrates.</title>
        <authorList>
            <person name="Tohno M."/>
            <person name="Tanizawa Y."/>
            <person name="Kojima Y."/>
            <person name="Sakamoto M."/>
            <person name="Nakamura Y."/>
            <person name="Ohkuma M."/>
            <person name="Kobayashi H."/>
        </authorList>
    </citation>
    <scope>NUCLEOTIDE SEQUENCE [LARGE SCALE GENOMIC DNA]</scope>
    <source>
        <strain evidence="2 3">YK43</strain>
    </source>
</reference>
<gene>
    <name evidence="2" type="ORF">LFYK43_19920</name>
</gene>
<dbReference type="Proteomes" id="UP000286848">
    <property type="component" value="Unassembled WGS sequence"/>
</dbReference>
<dbReference type="Gene3D" id="3.90.180.10">
    <property type="entry name" value="Medium-chain alcohol dehydrogenases, catalytic domain"/>
    <property type="match status" value="1"/>
</dbReference>
<dbReference type="EMBL" id="BFFP01000039">
    <property type="protein sequence ID" value="GBG95533.1"/>
    <property type="molecule type" value="Genomic_DNA"/>
</dbReference>
<name>A0A401IVG3_9LACO</name>
<feature type="domain" description="Enoyl reductase (ER)" evidence="1">
    <location>
        <begin position="1"/>
        <end position="241"/>
    </location>
</feature>
<proteinExistence type="predicted"/>
<dbReference type="SMART" id="SM00829">
    <property type="entry name" value="PKS_ER"/>
    <property type="match status" value="1"/>
</dbReference>
<sequence>MPLKKIGAFAEYAAIDSRALALLPSNLNLTNGAAAALTGLTAYQALSEELNVQAGESLFIPGASGSFGQLAVPLAKKLGAKVIASGNGASRQRVLALGADQYLDYRQENYWEKIAQVDYVIDTLGPQEFAHELSVIKKGGRLLSLRTGPNKLFAQRRDFPNWKKVLFSAAGAKFDRQAKQAGVQYRFMFVRSSGDQLRTLARIIEEEKIVPQVDPHFFKLEEADQALQFVAQGHPQGKVIIKF</sequence>
<dbReference type="CDD" id="cd05289">
    <property type="entry name" value="MDR_like_2"/>
    <property type="match status" value="1"/>
</dbReference>
<dbReference type="InterPro" id="IPR036291">
    <property type="entry name" value="NAD(P)-bd_dom_sf"/>
</dbReference>
<dbReference type="InterPro" id="IPR050700">
    <property type="entry name" value="YIM1/Zinc_Alcohol_DH_Fams"/>
</dbReference>
<keyword evidence="3" id="KW-1185">Reference proteome</keyword>
<protein>
    <recommendedName>
        <fullName evidence="1">Enoyl reductase (ER) domain-containing protein</fullName>
    </recommendedName>
</protein>
<dbReference type="PANTHER" id="PTHR11695:SF294">
    <property type="entry name" value="RETICULON-4-INTERACTING PROTEIN 1, MITOCHONDRIAL"/>
    <property type="match status" value="1"/>
</dbReference>
<accession>A0A401IVG3</accession>
<dbReference type="Gene3D" id="3.40.50.720">
    <property type="entry name" value="NAD(P)-binding Rossmann-like Domain"/>
    <property type="match status" value="1"/>
</dbReference>
<comment type="caution">
    <text evidence="2">The sequence shown here is derived from an EMBL/GenBank/DDBJ whole genome shotgun (WGS) entry which is preliminary data.</text>
</comment>